<feature type="non-terminal residue" evidence="1">
    <location>
        <position position="38"/>
    </location>
</feature>
<protein>
    <submittedName>
        <fullName evidence="1">Uncharacterized protein</fullName>
    </submittedName>
</protein>
<dbReference type="Proteomes" id="UP000004986">
    <property type="component" value="Unassembled WGS sequence"/>
</dbReference>
<proteinExistence type="predicted"/>
<comment type="caution">
    <text evidence="1">The sequence shown here is derived from an EMBL/GenBank/DDBJ whole genome shotgun (WGS) entry which is preliminary data.</text>
</comment>
<evidence type="ECO:0000313" key="1">
    <source>
        <dbReference type="EMBL" id="EGH49758.1"/>
    </source>
</evidence>
<name>F3GRQ5_PSESJ</name>
<reference evidence="1 2" key="1">
    <citation type="journal article" date="2011" name="PLoS Pathog.">
        <title>Dynamic evolution of pathogenicity revealed by sequencing and comparative genomics of 19 Pseudomonas syringae isolates.</title>
        <authorList>
            <person name="Baltrus D.A."/>
            <person name="Nishimura M.T."/>
            <person name="Romanchuk A."/>
            <person name="Chang J.H."/>
            <person name="Mukhtar M.S."/>
            <person name="Cherkis K."/>
            <person name="Roach J."/>
            <person name="Grant S.R."/>
            <person name="Jones C.D."/>
            <person name="Dangl J.L."/>
        </authorList>
    </citation>
    <scope>NUCLEOTIDE SEQUENCE [LARGE SCALE GENOMIC DNA]</scope>
    <source>
        <strain evidence="1 2">1704B</strain>
    </source>
</reference>
<organism evidence="1 2">
    <name type="scientific">Pseudomonas syringae pv. pisi str. 1704B</name>
    <dbReference type="NCBI Taxonomy" id="629263"/>
    <lineage>
        <taxon>Bacteria</taxon>
        <taxon>Pseudomonadati</taxon>
        <taxon>Pseudomonadota</taxon>
        <taxon>Gammaproteobacteria</taxon>
        <taxon>Pseudomonadales</taxon>
        <taxon>Pseudomonadaceae</taxon>
        <taxon>Pseudomonas</taxon>
        <taxon>Pseudomonas syringae</taxon>
    </lineage>
</organism>
<evidence type="ECO:0000313" key="2">
    <source>
        <dbReference type="Proteomes" id="UP000004986"/>
    </source>
</evidence>
<dbReference type="EMBL" id="AEAI01004678">
    <property type="protein sequence ID" value="EGH49758.1"/>
    <property type="molecule type" value="Genomic_DNA"/>
</dbReference>
<sequence>QRIPLSIQALQGFLHRFGRCLNQGFQLALVKTGAVHLA</sequence>
<accession>F3GRQ5</accession>
<keyword evidence="2" id="KW-1185">Reference proteome</keyword>
<dbReference type="AlphaFoldDB" id="F3GRQ5"/>
<dbReference type="HOGENOM" id="CLU_3337385_0_0_6"/>
<gene>
    <name evidence="1" type="ORF">PSYPI_48128</name>
</gene>
<feature type="non-terminal residue" evidence="1">
    <location>
        <position position="1"/>
    </location>
</feature>